<dbReference type="Pfam" id="PF17853">
    <property type="entry name" value="GGDEF_2"/>
    <property type="match status" value="1"/>
</dbReference>
<dbReference type="PANTHER" id="PTHR43280">
    <property type="entry name" value="ARAC-FAMILY TRANSCRIPTIONAL REGULATOR"/>
    <property type="match status" value="1"/>
</dbReference>
<evidence type="ECO:0000259" key="6">
    <source>
        <dbReference type="PROSITE" id="PS01124"/>
    </source>
</evidence>
<dbReference type="PROSITE" id="PS00041">
    <property type="entry name" value="HTH_ARAC_FAMILY_1"/>
    <property type="match status" value="1"/>
</dbReference>
<dbReference type="InterPro" id="IPR009057">
    <property type="entry name" value="Homeodomain-like_sf"/>
</dbReference>
<dbReference type="InterPro" id="IPR018060">
    <property type="entry name" value="HTH_AraC"/>
</dbReference>
<dbReference type="GO" id="GO:0003700">
    <property type="term" value="F:DNA-binding transcription factor activity"/>
    <property type="evidence" value="ECO:0007669"/>
    <property type="project" value="InterPro"/>
</dbReference>
<evidence type="ECO:0000313" key="7">
    <source>
        <dbReference type="EMBL" id="TBL75017.1"/>
    </source>
</evidence>
<protein>
    <submittedName>
        <fullName evidence="7">AraC family transcriptional regulator</fullName>
    </submittedName>
</protein>
<evidence type="ECO:0000256" key="2">
    <source>
        <dbReference type="ARBA" id="ARBA00023125"/>
    </source>
</evidence>
<accession>A0A4Q9DMI7</accession>
<keyword evidence="5" id="KW-1133">Transmembrane helix</keyword>
<dbReference type="Proteomes" id="UP000293142">
    <property type="component" value="Unassembled WGS sequence"/>
</dbReference>
<evidence type="ECO:0000313" key="8">
    <source>
        <dbReference type="Proteomes" id="UP000293142"/>
    </source>
</evidence>
<evidence type="ECO:0000256" key="3">
    <source>
        <dbReference type="ARBA" id="ARBA00023163"/>
    </source>
</evidence>
<dbReference type="InterPro" id="IPR018062">
    <property type="entry name" value="HTH_AraC-typ_CS"/>
</dbReference>
<dbReference type="AlphaFoldDB" id="A0A4Q9DMI7"/>
<feature type="region of interest" description="Disordered" evidence="4">
    <location>
        <begin position="666"/>
        <end position="685"/>
    </location>
</feature>
<proteinExistence type="predicted"/>
<reference evidence="7 8" key="1">
    <citation type="submission" date="2019-02" db="EMBL/GenBank/DDBJ databases">
        <title>Paenibacillus sp. nov., isolated from surface-sterilized tissue of Thalictrum simplex L.</title>
        <authorList>
            <person name="Tuo L."/>
        </authorList>
    </citation>
    <scope>NUCLEOTIDE SEQUENCE [LARGE SCALE GENOMIC DNA]</scope>
    <source>
        <strain evidence="7 8">N2SHLJ1</strain>
    </source>
</reference>
<evidence type="ECO:0000256" key="5">
    <source>
        <dbReference type="SAM" id="Phobius"/>
    </source>
</evidence>
<keyword evidence="5" id="KW-0812">Transmembrane</keyword>
<organism evidence="7 8">
    <name type="scientific">Paenibacillus thalictri</name>
    <dbReference type="NCBI Taxonomy" id="2527873"/>
    <lineage>
        <taxon>Bacteria</taxon>
        <taxon>Bacillati</taxon>
        <taxon>Bacillota</taxon>
        <taxon>Bacilli</taxon>
        <taxon>Bacillales</taxon>
        <taxon>Paenibacillaceae</taxon>
        <taxon>Paenibacillus</taxon>
    </lineage>
</organism>
<name>A0A4Q9DMI7_9BACL</name>
<keyword evidence="5" id="KW-0472">Membrane</keyword>
<feature type="domain" description="HTH araC/xylS-type" evidence="6">
    <location>
        <begin position="571"/>
        <end position="669"/>
    </location>
</feature>
<evidence type="ECO:0000256" key="1">
    <source>
        <dbReference type="ARBA" id="ARBA00023015"/>
    </source>
</evidence>
<keyword evidence="2" id="KW-0238">DNA-binding</keyword>
<keyword evidence="8" id="KW-1185">Reference proteome</keyword>
<keyword evidence="3" id="KW-0804">Transcription</keyword>
<dbReference type="Gene3D" id="1.10.10.60">
    <property type="entry name" value="Homeodomain-like"/>
    <property type="match status" value="2"/>
</dbReference>
<dbReference type="SUPFAM" id="SSF46689">
    <property type="entry name" value="Homeodomain-like"/>
    <property type="match status" value="2"/>
</dbReference>
<dbReference type="InterPro" id="IPR041522">
    <property type="entry name" value="CdaR_GGDEF"/>
</dbReference>
<keyword evidence="1" id="KW-0805">Transcription regulation</keyword>
<dbReference type="OrthoDB" id="1975037at2"/>
<dbReference type="Pfam" id="PF12833">
    <property type="entry name" value="HTH_18"/>
    <property type="match status" value="1"/>
</dbReference>
<dbReference type="GO" id="GO:0043565">
    <property type="term" value="F:sequence-specific DNA binding"/>
    <property type="evidence" value="ECO:0007669"/>
    <property type="project" value="InterPro"/>
</dbReference>
<gene>
    <name evidence="7" type="ORF">EYB31_23670</name>
</gene>
<dbReference type="SMART" id="SM00342">
    <property type="entry name" value="HTH_ARAC"/>
    <property type="match status" value="1"/>
</dbReference>
<feature type="transmembrane region" description="Helical" evidence="5">
    <location>
        <begin position="20"/>
        <end position="42"/>
    </location>
</feature>
<sequence>MKKIPLSSYIPLKNKLFLRILLYFLSLLLPILIIGAFLYVNFSQKSEDDFKQKVQLNLQSSVDFIDMFVQTAQRSSVSFFYDKNVMSLIQPYDEYNSADKVKVPNIPYTLSRISNDIGDLIDNLFVYVDDQKVYTKDGLENFNYYFSSTYKFEAYDADFWRNRLSSSTYLELLSPSKVVLNQSLERNGIPFVFSKTVNGHQTELVMTVSIERIAKTIRNNALFTSTNFMILNNNDKIIWSSLDGTEGFGTAELSEVLAKNGSDSGDVRIGGQKYILTKIKSGVYGWTYYSLTPYSEFTAQYTKVFVMIVSVCVLLMIVGCVLSFVFAYNLYNPIQKIRDILLSDGDDAYPAGRQGKMRVSELDWIGMGIHQIIEKSNTFKKRLDTLSTDYIDHVLLHVMTGNKPVNEREWHKVLEEELAFTRGYFVCCSIKLSYKPAFYEEIQDVERLMILHKMKKIVESLIGQYVPSYIIESKQNVFVCLANVDEEQDAIRLKHALGLIIETFQHDSRYCGIHAGIGKCYPGTEGIPKSYHDAMSVLANSDAQQNFLIADTADLNRERSGAPHRSDQLVNTILHYIENHYEQDLYLEKIAEQMGVSSKYISKVFKEKMGVNLTDYISMTRISKAKEIMLNTDMNISDIAERVGIFSRTTFIRLFKKIEGLPPNEFRRRAGHTADGGNVEQRMEG</sequence>
<evidence type="ECO:0000256" key="4">
    <source>
        <dbReference type="SAM" id="MobiDB-lite"/>
    </source>
</evidence>
<dbReference type="EMBL" id="SIRE01000018">
    <property type="protein sequence ID" value="TBL75017.1"/>
    <property type="molecule type" value="Genomic_DNA"/>
</dbReference>
<dbReference type="PROSITE" id="PS01124">
    <property type="entry name" value="HTH_ARAC_FAMILY_2"/>
    <property type="match status" value="1"/>
</dbReference>
<dbReference type="RefSeq" id="WP_131015912.1">
    <property type="nucleotide sequence ID" value="NZ_SIRE01000018.1"/>
</dbReference>
<feature type="transmembrane region" description="Helical" evidence="5">
    <location>
        <begin position="304"/>
        <end position="331"/>
    </location>
</feature>
<comment type="caution">
    <text evidence="7">The sequence shown here is derived from an EMBL/GenBank/DDBJ whole genome shotgun (WGS) entry which is preliminary data.</text>
</comment>
<dbReference type="PANTHER" id="PTHR43280:SF28">
    <property type="entry name" value="HTH-TYPE TRANSCRIPTIONAL ACTIVATOR RHAS"/>
    <property type="match status" value="1"/>
</dbReference>